<dbReference type="Gene3D" id="1.10.150.310">
    <property type="entry name" value="Tex RuvX-like domain-like"/>
    <property type="match status" value="1"/>
</dbReference>
<dbReference type="InterPro" id="IPR032639">
    <property type="entry name" value="Tex_YqgF"/>
</dbReference>
<evidence type="ECO:0000259" key="2">
    <source>
        <dbReference type="PROSITE" id="PS50126"/>
    </source>
</evidence>
<dbReference type="KEGG" id="amuc:Pan181_04350"/>
<evidence type="ECO:0000313" key="3">
    <source>
        <dbReference type="EMBL" id="QDU54255.1"/>
    </source>
</evidence>
<dbReference type="SUPFAM" id="SSF158832">
    <property type="entry name" value="Tex N-terminal region-like"/>
    <property type="match status" value="1"/>
</dbReference>
<dbReference type="PROSITE" id="PS50126">
    <property type="entry name" value="S1"/>
    <property type="match status" value="1"/>
</dbReference>
<dbReference type="Gene3D" id="2.40.50.140">
    <property type="entry name" value="Nucleic acid-binding proteins"/>
    <property type="match status" value="1"/>
</dbReference>
<dbReference type="SUPFAM" id="SSF53098">
    <property type="entry name" value="Ribonuclease H-like"/>
    <property type="match status" value="1"/>
</dbReference>
<dbReference type="InterPro" id="IPR003029">
    <property type="entry name" value="S1_domain"/>
</dbReference>
<dbReference type="Pfam" id="PF09371">
    <property type="entry name" value="Tex_N"/>
    <property type="match status" value="1"/>
</dbReference>
<dbReference type="GO" id="GO:0005737">
    <property type="term" value="C:cytoplasm"/>
    <property type="evidence" value="ECO:0007669"/>
    <property type="project" value="UniProtKB-ARBA"/>
</dbReference>
<dbReference type="GO" id="GO:0005840">
    <property type="term" value="C:ribosome"/>
    <property type="evidence" value="ECO:0007669"/>
    <property type="project" value="UniProtKB-KW"/>
</dbReference>
<dbReference type="InterPro" id="IPR041692">
    <property type="entry name" value="HHH_9"/>
</dbReference>
<dbReference type="Pfam" id="PF16921">
    <property type="entry name" value="Tex_YqgF"/>
    <property type="match status" value="1"/>
</dbReference>
<protein>
    <submittedName>
        <fullName evidence="3">30S ribosomal protein S1</fullName>
    </submittedName>
</protein>
<dbReference type="Gene3D" id="1.10.3500.10">
    <property type="entry name" value="Tex N-terminal region-like"/>
    <property type="match status" value="1"/>
</dbReference>
<dbReference type="Proteomes" id="UP000315750">
    <property type="component" value="Chromosome"/>
</dbReference>
<dbReference type="PANTHER" id="PTHR10724:SF10">
    <property type="entry name" value="S1 RNA-BINDING DOMAIN-CONTAINING PROTEIN 1"/>
    <property type="match status" value="1"/>
</dbReference>
<proteinExistence type="predicted"/>
<dbReference type="FunFam" id="2.40.50.140:FF:000051">
    <property type="entry name" value="RNA-binding transcriptional accessory protein"/>
    <property type="match status" value="1"/>
</dbReference>
<dbReference type="InterPro" id="IPR050437">
    <property type="entry name" value="Ribos_protein_bS1-like"/>
</dbReference>
<keyword evidence="3" id="KW-0687">Ribonucleoprotein</keyword>
<dbReference type="GO" id="GO:0006412">
    <property type="term" value="P:translation"/>
    <property type="evidence" value="ECO:0007669"/>
    <property type="project" value="TreeGrafter"/>
</dbReference>
<dbReference type="FunFam" id="3.30.420.140:FF:000001">
    <property type="entry name" value="RNA-binding transcriptional accessory protein"/>
    <property type="match status" value="1"/>
</dbReference>
<accession>A0A518AHR9</accession>
<dbReference type="AlphaFoldDB" id="A0A518AHR9"/>
<dbReference type="InterPro" id="IPR023323">
    <property type="entry name" value="Tex-like_dom_sf"/>
</dbReference>
<gene>
    <name evidence="3" type="primary">rps1</name>
    <name evidence="3" type="ORF">Pan181_04350</name>
</gene>
<dbReference type="Pfam" id="PF00575">
    <property type="entry name" value="S1"/>
    <property type="match status" value="1"/>
</dbReference>
<dbReference type="Pfam" id="PF22706">
    <property type="entry name" value="Tex_central_region"/>
    <property type="match status" value="1"/>
</dbReference>
<organism evidence="3 4">
    <name type="scientific">Aeoliella mucimassa</name>
    <dbReference type="NCBI Taxonomy" id="2527972"/>
    <lineage>
        <taxon>Bacteria</taxon>
        <taxon>Pseudomonadati</taxon>
        <taxon>Planctomycetota</taxon>
        <taxon>Planctomycetia</taxon>
        <taxon>Pirellulales</taxon>
        <taxon>Lacipirellulaceae</taxon>
        <taxon>Aeoliella</taxon>
    </lineage>
</organism>
<feature type="compositionally biased region" description="Basic and acidic residues" evidence="1">
    <location>
        <begin position="859"/>
        <end position="871"/>
    </location>
</feature>
<feature type="compositionally biased region" description="Basic and acidic residues" evidence="1">
    <location>
        <begin position="812"/>
        <end position="845"/>
    </location>
</feature>
<dbReference type="InterPro" id="IPR012340">
    <property type="entry name" value="NA-bd_OB-fold"/>
</dbReference>
<dbReference type="InterPro" id="IPR037027">
    <property type="entry name" value="YqgF/RNaseH-like_dom_sf"/>
</dbReference>
<dbReference type="CDD" id="cd05685">
    <property type="entry name" value="S1_Tex"/>
    <property type="match status" value="1"/>
</dbReference>
<sequence length="871" mass="95470">MDSSLAVDLTRVARSTKLPVEQVRATVELLDAGNTIPFITRYRRDQTGGLDEEQIEHIRAAVADLRNLEARKGTILRSLESQHKLTDELRASVEAAETLRRLEDLYLPYKPKKQSLASKAREQGLEPLAMEILDQAEAAQDLDARAAQFVSEDRKVENGAAALIGAGHILAERYSEQAELRQRLRKLYRKTGKLVATKISDDHKKNAQFKDYFDYREPLSRVPPHRVLAINRGEKAKVLRVGVECDAAALEQLAIEQAVPAEHAHAEYLRGCMKDALERLVLPSLERESRRELTDKAETHAIEVFARNLRALLLQPPVPGRRVLAIDPGYKNGCKLAMIDEHGNLVTIGLVNITGSEEKTAEARTQLLEFIREHSPSVIAIGNGSACRPTENMVSELLAGELADTEIQYVIVNEAGASVYSTSAIGREEFPDCEAIDRSAISIGRRLQDPLSELVKIDPASIGVGLYQHDAKPAHLKDTLNQTVESCVSFVGVDVNTASSALLKNVAGLNQLVARRILEHRTEKGPFQSRQQLLDVNGLGEATFVQAAGFLKIDGGDNPLDTTWVHPESYAAAERLLSELGIETSEVGREGWAKKFAAALEGRDRAELAAKLELGEHSVAQLIEALERPGRDLRSDLPPPVFRRDVVKLDDLEVGMKLSGTVLNVVDFGAFVDVGLSDSGLVHVSQMQNDYVRDPHQVVSVGDQVDCWVTAIDTERRRVALTMIEPGTERPKPEKAPRRRPKRRPQKPKTDSSGAKPGEAAPAAGSGGGEQGASASTSSRPPRSGGGRRDDSRGSAGGGGGGRRGDRRGRRGEKPQRPRTGSFEKRAKREVVPLTKEMEEGKEAMRSFSDLLQFHKKQSTKDKQDDSNSGS</sequence>
<evidence type="ECO:0000256" key="1">
    <source>
        <dbReference type="SAM" id="MobiDB-lite"/>
    </source>
</evidence>
<dbReference type="InterPro" id="IPR010994">
    <property type="entry name" value="RuvA_2-like"/>
</dbReference>
<name>A0A518AHR9_9BACT</name>
<keyword evidence="4" id="KW-1185">Reference proteome</keyword>
<keyword evidence="3" id="KW-0689">Ribosomal protein</keyword>
<feature type="compositionally biased region" description="Basic residues" evidence="1">
    <location>
        <begin position="737"/>
        <end position="747"/>
    </location>
</feature>
<feature type="region of interest" description="Disordered" evidence="1">
    <location>
        <begin position="721"/>
        <end position="871"/>
    </location>
</feature>
<dbReference type="SUPFAM" id="SSF47781">
    <property type="entry name" value="RuvA domain 2-like"/>
    <property type="match status" value="2"/>
</dbReference>
<dbReference type="SMART" id="SM00732">
    <property type="entry name" value="YqgFc"/>
    <property type="match status" value="1"/>
</dbReference>
<dbReference type="InterPro" id="IPR055179">
    <property type="entry name" value="Tex-like_central_region"/>
</dbReference>
<feature type="compositionally biased region" description="Low complexity" evidence="1">
    <location>
        <begin position="772"/>
        <end position="783"/>
    </location>
</feature>
<dbReference type="SMART" id="SM00316">
    <property type="entry name" value="S1"/>
    <property type="match status" value="1"/>
</dbReference>
<feature type="compositionally biased region" description="Basic and acidic residues" evidence="1">
    <location>
        <begin position="727"/>
        <end position="736"/>
    </location>
</feature>
<evidence type="ECO:0000313" key="4">
    <source>
        <dbReference type="Proteomes" id="UP000315750"/>
    </source>
</evidence>
<dbReference type="InterPro" id="IPR006641">
    <property type="entry name" value="YqgF/RNaseH-like_dom"/>
</dbReference>
<dbReference type="InterPro" id="IPR044146">
    <property type="entry name" value="S1_Tex"/>
</dbReference>
<dbReference type="Pfam" id="PF17674">
    <property type="entry name" value="HHH_9"/>
    <property type="match status" value="1"/>
</dbReference>
<dbReference type="GO" id="GO:0003735">
    <property type="term" value="F:structural constituent of ribosome"/>
    <property type="evidence" value="ECO:0007669"/>
    <property type="project" value="TreeGrafter"/>
</dbReference>
<dbReference type="FunFam" id="1.10.10.650:FF:000001">
    <property type="entry name" value="S1 RNA-binding domain 1"/>
    <property type="match status" value="1"/>
</dbReference>
<dbReference type="GO" id="GO:0006139">
    <property type="term" value="P:nucleobase-containing compound metabolic process"/>
    <property type="evidence" value="ECO:0007669"/>
    <property type="project" value="InterPro"/>
</dbReference>
<dbReference type="EMBL" id="CP036278">
    <property type="protein sequence ID" value="QDU54255.1"/>
    <property type="molecule type" value="Genomic_DNA"/>
</dbReference>
<reference evidence="3 4" key="1">
    <citation type="submission" date="2019-02" db="EMBL/GenBank/DDBJ databases">
        <title>Deep-cultivation of Planctomycetes and their phenomic and genomic characterization uncovers novel biology.</title>
        <authorList>
            <person name="Wiegand S."/>
            <person name="Jogler M."/>
            <person name="Boedeker C."/>
            <person name="Pinto D."/>
            <person name="Vollmers J."/>
            <person name="Rivas-Marin E."/>
            <person name="Kohn T."/>
            <person name="Peeters S.H."/>
            <person name="Heuer A."/>
            <person name="Rast P."/>
            <person name="Oberbeckmann S."/>
            <person name="Bunk B."/>
            <person name="Jeske O."/>
            <person name="Meyerdierks A."/>
            <person name="Storesund J.E."/>
            <person name="Kallscheuer N."/>
            <person name="Luecker S."/>
            <person name="Lage O.M."/>
            <person name="Pohl T."/>
            <person name="Merkel B.J."/>
            <person name="Hornburger P."/>
            <person name="Mueller R.-W."/>
            <person name="Bruemmer F."/>
            <person name="Labrenz M."/>
            <person name="Spormann A.M."/>
            <person name="Op den Camp H."/>
            <person name="Overmann J."/>
            <person name="Amann R."/>
            <person name="Jetten M.S.M."/>
            <person name="Mascher T."/>
            <person name="Medema M.H."/>
            <person name="Devos D.P."/>
            <person name="Kaster A.-K."/>
            <person name="Ovreas L."/>
            <person name="Rohde M."/>
            <person name="Galperin M.Y."/>
            <person name="Jogler C."/>
        </authorList>
    </citation>
    <scope>NUCLEOTIDE SEQUENCE [LARGE SCALE GENOMIC DNA]</scope>
    <source>
        <strain evidence="3 4">Pan181</strain>
    </source>
</reference>
<dbReference type="InterPro" id="IPR018974">
    <property type="entry name" value="Tex-like_N"/>
</dbReference>
<dbReference type="GO" id="GO:0003729">
    <property type="term" value="F:mRNA binding"/>
    <property type="evidence" value="ECO:0007669"/>
    <property type="project" value="TreeGrafter"/>
</dbReference>
<dbReference type="Gene3D" id="1.10.10.650">
    <property type="entry name" value="RuvA domain 2-like"/>
    <property type="match status" value="1"/>
</dbReference>
<dbReference type="PANTHER" id="PTHR10724">
    <property type="entry name" value="30S RIBOSOMAL PROTEIN S1"/>
    <property type="match status" value="1"/>
</dbReference>
<dbReference type="Pfam" id="PF12836">
    <property type="entry name" value="HHH_3"/>
    <property type="match status" value="1"/>
</dbReference>
<dbReference type="InterPro" id="IPR012337">
    <property type="entry name" value="RNaseH-like_sf"/>
</dbReference>
<dbReference type="InterPro" id="IPR023319">
    <property type="entry name" value="Tex-like_HTH_dom_sf"/>
</dbReference>
<dbReference type="OrthoDB" id="9804714at2"/>
<feature type="domain" description="S1 motif" evidence="2">
    <location>
        <begin position="655"/>
        <end position="724"/>
    </location>
</feature>
<dbReference type="RefSeq" id="WP_145245260.1">
    <property type="nucleotide sequence ID" value="NZ_CP036278.1"/>
</dbReference>
<dbReference type="FunFam" id="1.10.150.310:FF:000001">
    <property type="entry name" value="RNA-binding transcriptional accessory protein"/>
    <property type="match status" value="1"/>
</dbReference>
<feature type="compositionally biased region" description="Low complexity" evidence="1">
    <location>
        <begin position="752"/>
        <end position="764"/>
    </location>
</feature>
<dbReference type="Gene3D" id="3.30.420.140">
    <property type="entry name" value="YqgF/RNase H-like domain"/>
    <property type="match status" value="1"/>
</dbReference>
<dbReference type="SUPFAM" id="SSF50249">
    <property type="entry name" value="Nucleic acid-binding proteins"/>
    <property type="match status" value="1"/>
</dbReference>